<dbReference type="Proteomes" id="UP001416858">
    <property type="component" value="Unassembled WGS sequence"/>
</dbReference>
<keyword evidence="2" id="KW-1185">Reference proteome</keyword>
<dbReference type="EMBL" id="BAABRO010000001">
    <property type="protein sequence ID" value="GAA5504758.1"/>
    <property type="molecule type" value="Genomic_DNA"/>
</dbReference>
<protein>
    <submittedName>
        <fullName evidence="1">Uncharacterized protein</fullName>
    </submittedName>
</protein>
<accession>A0ABP9VMX2</accession>
<evidence type="ECO:0000313" key="1">
    <source>
        <dbReference type="EMBL" id="GAA5504758.1"/>
    </source>
</evidence>
<reference evidence="1 2" key="1">
    <citation type="submission" date="2024-02" db="EMBL/GenBank/DDBJ databases">
        <title>Rhodopirellula caenicola NBRC 110016.</title>
        <authorList>
            <person name="Ichikawa N."/>
            <person name="Katano-Makiyama Y."/>
            <person name="Hidaka K."/>
        </authorList>
    </citation>
    <scope>NUCLEOTIDE SEQUENCE [LARGE SCALE GENOMIC DNA]</scope>
    <source>
        <strain evidence="1 2">NBRC 110016</strain>
    </source>
</reference>
<proteinExistence type="predicted"/>
<sequence>MSFERDGANFALHVVFRYSDISPKKIIFDLPKNVSFAARLNLIPWRSIPLSLFRPNRGRILSQLRVCQQRPRFAVKQSRRSISLFESWSALEV</sequence>
<evidence type="ECO:0000313" key="2">
    <source>
        <dbReference type="Proteomes" id="UP001416858"/>
    </source>
</evidence>
<comment type="caution">
    <text evidence="1">The sequence shown here is derived from an EMBL/GenBank/DDBJ whole genome shotgun (WGS) entry which is preliminary data.</text>
</comment>
<gene>
    <name evidence="1" type="ORF">Rcae01_00197</name>
</gene>
<organism evidence="1 2">
    <name type="scientific">Novipirellula caenicola</name>
    <dbReference type="NCBI Taxonomy" id="1536901"/>
    <lineage>
        <taxon>Bacteria</taxon>
        <taxon>Pseudomonadati</taxon>
        <taxon>Planctomycetota</taxon>
        <taxon>Planctomycetia</taxon>
        <taxon>Pirellulales</taxon>
        <taxon>Pirellulaceae</taxon>
        <taxon>Novipirellula</taxon>
    </lineage>
</organism>
<name>A0ABP9VMX2_9BACT</name>